<sequence length="323" mass="35697">MTASLEDTRPNRVPSNLPATQPVLVEYSSPAFDPPDEMAAYQPIRIPRQTRKPRKARSLGCALLPIFMLVCLLAYLLAPLPTQVLLLGLDRAPEGTDASRTDTMILMAVNPLQPRVTMLSIPRDLWVSIPNVGENRINTAHFFAEAADPGSGPRAALETVRQNFGVPTRYYVRVRFDGFVEIINAMDGVTITLEQPTGLLEAGTHHLDGTQALAFVRDRSGADDFFRMAHAQILLRAAVQKWFNPLTWVHLPAVAAALSRSLDTNLPFWQWPRIALALARSVLGGLDARTLPREAVTPFITNEGAAVLLPNWDVIRPLVEELF</sequence>
<evidence type="ECO:0000256" key="1">
    <source>
        <dbReference type="ARBA" id="ARBA00006068"/>
    </source>
</evidence>
<dbReference type="PANTHER" id="PTHR33392:SF6">
    <property type="entry name" value="POLYISOPRENYL-TEICHOIC ACID--PEPTIDOGLYCAN TEICHOIC ACID TRANSFERASE TAGU"/>
    <property type="match status" value="1"/>
</dbReference>
<feature type="transmembrane region" description="Helical" evidence="3">
    <location>
        <begin position="58"/>
        <end position="78"/>
    </location>
</feature>
<organism evidence="5">
    <name type="scientific">Levilinea saccharolytica</name>
    <dbReference type="NCBI Taxonomy" id="229921"/>
    <lineage>
        <taxon>Bacteria</taxon>
        <taxon>Bacillati</taxon>
        <taxon>Chloroflexota</taxon>
        <taxon>Anaerolineae</taxon>
        <taxon>Anaerolineales</taxon>
        <taxon>Anaerolineaceae</taxon>
        <taxon>Levilinea</taxon>
    </lineage>
</organism>
<gene>
    <name evidence="5" type="ORF">LSAC_03046</name>
</gene>
<protein>
    <submittedName>
        <fullName evidence="5">Transcriptional attenuator, LytR family</fullName>
    </submittedName>
</protein>
<dbReference type="InterPro" id="IPR004474">
    <property type="entry name" value="LytR_CpsA_psr"/>
</dbReference>
<reference evidence="5" key="1">
    <citation type="journal article" date="2015" name="Genome Announc.">
        <title>Draft Genome Sequences of Anaerolinea thermolimosa IMO-1, Bellilinea caldifistulae GOMI-1, Leptolinea tardivitalis YMTK-2, Levilinea saccharolytica KIBI-1, Longilinea arvoryzae KOME-1, Previously Described as Members of the Class Anaerolineae (Chloroflexi).</title>
        <authorList>
            <person name="Matsuura N."/>
            <person name="Tourlousse M.D."/>
            <person name="Ohashi A."/>
            <person name="Hugenholtz P."/>
            <person name="Sekiguchi Y."/>
        </authorList>
    </citation>
    <scope>NUCLEOTIDE SEQUENCE</scope>
    <source>
        <strain evidence="5">KIBI-1</strain>
    </source>
</reference>
<evidence type="ECO:0000256" key="3">
    <source>
        <dbReference type="SAM" id="Phobius"/>
    </source>
</evidence>
<feature type="compositionally biased region" description="Basic and acidic residues" evidence="2">
    <location>
        <begin position="1"/>
        <end position="10"/>
    </location>
</feature>
<feature type="region of interest" description="Disordered" evidence="2">
    <location>
        <begin position="1"/>
        <end position="20"/>
    </location>
</feature>
<feature type="domain" description="Cell envelope-related transcriptional attenuator" evidence="4">
    <location>
        <begin position="100"/>
        <end position="241"/>
    </location>
</feature>
<dbReference type="InterPro" id="IPR050922">
    <property type="entry name" value="LytR/CpsA/Psr_CW_biosynth"/>
</dbReference>
<evidence type="ECO:0000313" key="5">
    <source>
        <dbReference type="EMBL" id="GAP19147.1"/>
    </source>
</evidence>
<keyword evidence="3" id="KW-1133">Transmembrane helix</keyword>
<evidence type="ECO:0000256" key="2">
    <source>
        <dbReference type="SAM" id="MobiDB-lite"/>
    </source>
</evidence>
<comment type="similarity">
    <text evidence="1">Belongs to the LytR/CpsA/Psr (LCP) family.</text>
</comment>
<proteinExistence type="inferred from homology"/>
<dbReference type="PANTHER" id="PTHR33392">
    <property type="entry name" value="POLYISOPRENYL-TEICHOIC ACID--PEPTIDOGLYCAN TEICHOIC ACID TRANSFERASE TAGU"/>
    <property type="match status" value="1"/>
</dbReference>
<name>A0A0M8JPI9_9CHLR</name>
<evidence type="ECO:0000259" key="4">
    <source>
        <dbReference type="Pfam" id="PF03816"/>
    </source>
</evidence>
<accession>A0A0M8JPI9</accession>
<keyword evidence="3" id="KW-0472">Membrane</keyword>
<dbReference type="Pfam" id="PF03816">
    <property type="entry name" value="LytR_cpsA_psr"/>
    <property type="match status" value="1"/>
</dbReference>
<keyword evidence="3" id="KW-0812">Transmembrane</keyword>
<dbReference type="EMBL" id="DF967975">
    <property type="protein sequence ID" value="GAP19147.1"/>
    <property type="molecule type" value="Genomic_DNA"/>
</dbReference>
<dbReference type="AlphaFoldDB" id="A0A0M8JPI9"/>
<dbReference type="Gene3D" id="3.40.630.190">
    <property type="entry name" value="LCP protein"/>
    <property type="match status" value="1"/>
</dbReference>
<dbReference type="NCBIfam" id="TIGR00350">
    <property type="entry name" value="lytR_cpsA_psr"/>
    <property type="match status" value="1"/>
</dbReference>